<dbReference type="EC" id="1.8.1.2" evidence="5"/>
<evidence type="ECO:0000256" key="4">
    <source>
        <dbReference type="ARBA" id="ARBA00010429"/>
    </source>
</evidence>
<dbReference type="InterPro" id="IPR001094">
    <property type="entry name" value="Flavdoxin-like"/>
</dbReference>
<comment type="similarity">
    <text evidence="4">Belongs to the nitrite and sulfite reductase 4Fe-4S domain family.</text>
</comment>
<gene>
    <name evidence="16" type="ORF">Vbra_10400</name>
</gene>
<dbReference type="GO" id="GO:0000103">
    <property type="term" value="P:sulfate assimilation"/>
    <property type="evidence" value="ECO:0007669"/>
    <property type="project" value="UniProtKB-ARBA"/>
</dbReference>
<feature type="domain" description="Flavodoxin-like" evidence="15">
    <location>
        <begin position="208"/>
        <end position="355"/>
    </location>
</feature>
<dbReference type="Proteomes" id="UP000041254">
    <property type="component" value="Unassembled WGS sequence"/>
</dbReference>
<keyword evidence="10" id="KW-0560">Oxidoreductase</keyword>
<dbReference type="InterPro" id="IPR008254">
    <property type="entry name" value="Flavodoxin/NO_synth"/>
</dbReference>
<evidence type="ECO:0000256" key="13">
    <source>
        <dbReference type="ARBA" id="ARBA00052219"/>
    </source>
</evidence>
<dbReference type="FunFam" id="3.30.413.10:FF:000003">
    <property type="entry name" value="Sulfite reductase [NADPH] hemoprotein beta-component"/>
    <property type="match status" value="1"/>
</dbReference>
<dbReference type="SUPFAM" id="SSF56014">
    <property type="entry name" value="Nitrite and sulphite reductase 4Fe-4S domain-like"/>
    <property type="match status" value="2"/>
</dbReference>
<dbReference type="InterPro" id="IPR029061">
    <property type="entry name" value="THDP-binding"/>
</dbReference>
<dbReference type="VEuPathDB" id="CryptoDB:Vbra_10400"/>
<dbReference type="Gene3D" id="3.30.413.10">
    <property type="entry name" value="Sulfite Reductase Hemoprotein, domain 1"/>
    <property type="match status" value="2"/>
</dbReference>
<feature type="region of interest" description="Disordered" evidence="14">
    <location>
        <begin position="936"/>
        <end position="966"/>
    </location>
</feature>
<evidence type="ECO:0000256" key="3">
    <source>
        <dbReference type="ARBA" id="ARBA00004774"/>
    </source>
</evidence>
<feature type="compositionally biased region" description="Polar residues" evidence="14">
    <location>
        <begin position="949"/>
        <end position="966"/>
    </location>
</feature>
<dbReference type="InterPro" id="IPR036136">
    <property type="entry name" value="Nit/Sulf_reduc_fer-like_dom_sf"/>
</dbReference>
<dbReference type="GO" id="GO:0020037">
    <property type="term" value="F:heme binding"/>
    <property type="evidence" value="ECO:0007669"/>
    <property type="project" value="InterPro"/>
</dbReference>
<dbReference type="PANTHER" id="PTHR11493">
    <property type="entry name" value="SULFITE REDUCTASE [NADPH] SUBUNIT BETA-RELATED"/>
    <property type="match status" value="1"/>
</dbReference>
<dbReference type="InterPro" id="IPR005117">
    <property type="entry name" value="NiRdtase/SiRdtase_haem-b_fer"/>
</dbReference>
<name>A0A0G4GUI4_VITBC</name>
<evidence type="ECO:0000256" key="7">
    <source>
        <dbReference type="ARBA" id="ARBA00022617"/>
    </source>
</evidence>
<dbReference type="InParanoid" id="A0A0G4GUI4"/>
<evidence type="ECO:0000256" key="6">
    <source>
        <dbReference type="ARBA" id="ARBA00022485"/>
    </source>
</evidence>
<evidence type="ECO:0000313" key="17">
    <source>
        <dbReference type="Proteomes" id="UP000041254"/>
    </source>
</evidence>
<comment type="cofactor">
    <cofactor evidence="2">
        <name>[4Fe-4S] cluster</name>
        <dbReference type="ChEBI" id="CHEBI:49883"/>
    </cofactor>
</comment>
<keyword evidence="7" id="KW-0349">Heme</keyword>
<dbReference type="GO" id="GO:0010181">
    <property type="term" value="F:FMN binding"/>
    <property type="evidence" value="ECO:0007669"/>
    <property type="project" value="InterPro"/>
</dbReference>
<dbReference type="SUPFAM" id="SSF52218">
    <property type="entry name" value="Flavoproteins"/>
    <property type="match status" value="1"/>
</dbReference>
<dbReference type="NCBIfam" id="NF010029">
    <property type="entry name" value="PRK13504.1"/>
    <property type="match status" value="1"/>
</dbReference>
<dbReference type="Pfam" id="PF00258">
    <property type="entry name" value="Flavodoxin_1"/>
    <property type="match status" value="1"/>
</dbReference>
<dbReference type="GO" id="GO:0004783">
    <property type="term" value="F:sulfite reductase (NADPH) activity"/>
    <property type="evidence" value="ECO:0007669"/>
    <property type="project" value="UniProtKB-EC"/>
</dbReference>
<keyword evidence="11" id="KW-0408">Iron</keyword>
<dbReference type="InterPro" id="IPR029039">
    <property type="entry name" value="Flavoprotein-like_sf"/>
</dbReference>
<keyword evidence="9" id="KW-0521">NADP</keyword>
<dbReference type="GO" id="GO:0050311">
    <property type="term" value="F:sulfite reductase (ferredoxin) activity"/>
    <property type="evidence" value="ECO:0007669"/>
    <property type="project" value="TreeGrafter"/>
</dbReference>
<reference evidence="16 17" key="1">
    <citation type="submission" date="2014-11" db="EMBL/GenBank/DDBJ databases">
        <authorList>
            <person name="Zhu J."/>
            <person name="Qi W."/>
            <person name="Song R."/>
        </authorList>
    </citation>
    <scope>NUCLEOTIDE SEQUENCE [LARGE SCALE GENOMIC DNA]</scope>
</reference>
<dbReference type="GO" id="GO:0051539">
    <property type="term" value="F:4 iron, 4 sulfur cluster binding"/>
    <property type="evidence" value="ECO:0007669"/>
    <property type="project" value="UniProtKB-KW"/>
</dbReference>
<dbReference type="OrthoDB" id="425477at2759"/>
<keyword evidence="8" id="KW-0479">Metal-binding</keyword>
<evidence type="ECO:0000256" key="11">
    <source>
        <dbReference type="ARBA" id="ARBA00023004"/>
    </source>
</evidence>
<organism evidence="16 17">
    <name type="scientific">Vitrella brassicaformis (strain CCMP3155)</name>
    <dbReference type="NCBI Taxonomy" id="1169540"/>
    <lineage>
        <taxon>Eukaryota</taxon>
        <taxon>Sar</taxon>
        <taxon>Alveolata</taxon>
        <taxon>Colpodellida</taxon>
        <taxon>Vitrellaceae</taxon>
        <taxon>Vitrella</taxon>
    </lineage>
</organism>
<dbReference type="SUPFAM" id="SSF55124">
    <property type="entry name" value="Nitrite/Sulfite reductase N-terminal domain-like"/>
    <property type="match status" value="2"/>
</dbReference>
<dbReference type="PRINTS" id="PR00369">
    <property type="entry name" value="FLAVODOXIN"/>
</dbReference>
<dbReference type="PRINTS" id="PR00397">
    <property type="entry name" value="SIROHAEM"/>
</dbReference>
<dbReference type="GO" id="GO:0046872">
    <property type="term" value="F:metal ion binding"/>
    <property type="evidence" value="ECO:0007669"/>
    <property type="project" value="UniProtKB-KW"/>
</dbReference>
<dbReference type="PROSITE" id="PS00365">
    <property type="entry name" value="NIR_SIR"/>
    <property type="match status" value="1"/>
</dbReference>
<dbReference type="OMA" id="THMANGS"/>
<evidence type="ECO:0000256" key="2">
    <source>
        <dbReference type="ARBA" id="ARBA00001966"/>
    </source>
</evidence>
<comment type="catalytic activity">
    <reaction evidence="13">
        <text>hydrogen sulfide + 3 NADP(+) + 3 H2O = sulfite + 3 NADPH + 4 H(+)</text>
        <dbReference type="Rhea" id="RHEA:13801"/>
        <dbReference type="ChEBI" id="CHEBI:15377"/>
        <dbReference type="ChEBI" id="CHEBI:15378"/>
        <dbReference type="ChEBI" id="CHEBI:17359"/>
        <dbReference type="ChEBI" id="CHEBI:29919"/>
        <dbReference type="ChEBI" id="CHEBI:57783"/>
        <dbReference type="ChEBI" id="CHEBI:58349"/>
        <dbReference type="EC" id="1.8.1.2"/>
    </reaction>
</comment>
<sequence>MSHGNAVASLKRLFDSSKLRTYSGRVSASVLGKATSKHVHWAVISRSEDAALSSVQAVASAKDTTFNVLITDNLASYRQDLALLAMEYGTAFVAAVASDATDLQMTRALTQAADYDGPSIVLVGGDVSFRWDPSAEAAGRDPFCVDAGSLPEGMSKFLERESQLNLLIRAHPDLKDKYVQKLPAGHPLLEASLAKLRGGLAEAQKVPLLIVYGSDGGNAEGLAKRLAKEAKARGADNRCVPMDTVEPPQLKGEKNVVAVVCTAGQGEFPGNAKKLWTGLCETEPGFTLDGVSFAVFALGDRHYWPDPQYFCKAGRDLDSRLEHLGAHRLLPCGIGDDQDTDKYEDGWGKWEPEFWKTLGLDRVGAVEQEEAVDTRHPTDEEIKIASRYLRGSLKDTLDDVSTGCIPYEDTKVIKFHGIYQQDHREMRSERAKLGIEKAFSFMARVRLPGGLCEPHQWLAMDELSSQYGNETLKVTTRQTFQLHGIIKRNLKTVVRGMAKACMDCIAACGDVNRNVICTSTPGVCPAHTYYQIQAISKELSEFVLPRTSAYYEIFLDEGGGEGLPSKLVAANTPVEEEPLYGKTYLPRKFKVAVAIPPVNDVDVFAHCVGFIAIIEKGELQGFTVTVGGGMGATNNDPATFPRTADVMGFCKPDDAKHVLAAIMAVQRDHGDRTNRKHARLKYTVDDHGVDWFRTQVEKELGRKLEKARPFSFKTRGDSYGWAKTDDGKWHYTMFIEHGRVVDLPDYKLKTAIRHLASVHKGNFRLTCNQNLTISNISDADKGAIKALLDMYGVDNSRHSALRLNSVACVALPTCPLAFAEAERYLPDLVTKLDSVMDECGLHQDEITIRMTGCPNGCARPYLAEIAFVGRSPGYYNLLLGGDFEGHRLNKVYREGVNEEEILQLLTPILKTYAKDRTKGESFGDFVMRWKSLWETASGSTPVPPTPTPNGTHMANGSAATPVSVSA</sequence>
<dbReference type="STRING" id="1169540.A0A0G4GUI4"/>
<evidence type="ECO:0000256" key="12">
    <source>
        <dbReference type="ARBA" id="ARBA00023014"/>
    </source>
</evidence>
<protein>
    <recommendedName>
        <fullName evidence="5">assimilatory sulfite reductase (NADPH)</fullName>
        <ecNumber evidence="5">1.8.1.2</ecNumber>
    </recommendedName>
</protein>
<dbReference type="InterPro" id="IPR006066">
    <property type="entry name" value="NO2/SO3_Rdtase_FeS/sirohaem_BS"/>
</dbReference>
<dbReference type="SUPFAM" id="SSF52518">
    <property type="entry name" value="Thiamin diphosphate-binding fold (THDP-binding)"/>
    <property type="match status" value="1"/>
</dbReference>
<keyword evidence="17" id="KW-1185">Reference proteome</keyword>
<keyword evidence="6" id="KW-0004">4Fe-4S</keyword>
<dbReference type="Gene3D" id="3.40.50.970">
    <property type="match status" value="1"/>
</dbReference>
<evidence type="ECO:0000256" key="1">
    <source>
        <dbReference type="ARBA" id="ARBA00001929"/>
    </source>
</evidence>
<comment type="pathway">
    <text evidence="3">Sulfur metabolism; hydrogen sulfide biosynthesis; hydrogen sulfide from sulfite (NADPH route): step 1/1.</text>
</comment>
<accession>A0A0G4GUI4</accession>
<evidence type="ECO:0000313" key="16">
    <source>
        <dbReference type="EMBL" id="CEM34472.1"/>
    </source>
</evidence>
<dbReference type="Gene3D" id="3.40.50.360">
    <property type="match status" value="1"/>
</dbReference>
<dbReference type="AlphaFoldDB" id="A0A0G4GUI4"/>
<evidence type="ECO:0000256" key="14">
    <source>
        <dbReference type="SAM" id="MobiDB-lite"/>
    </source>
</evidence>
<dbReference type="GO" id="GO:0009337">
    <property type="term" value="C:sulfite reductase complex (NADPH)"/>
    <property type="evidence" value="ECO:0007669"/>
    <property type="project" value="TreeGrafter"/>
</dbReference>
<dbReference type="EMBL" id="CDMY01000821">
    <property type="protein sequence ID" value="CEM34472.1"/>
    <property type="molecule type" value="Genomic_DNA"/>
</dbReference>
<dbReference type="InterPro" id="IPR045169">
    <property type="entry name" value="NO2/SO3_Rdtase_4Fe4S_prot"/>
</dbReference>
<evidence type="ECO:0000256" key="10">
    <source>
        <dbReference type="ARBA" id="ARBA00023002"/>
    </source>
</evidence>
<evidence type="ECO:0000259" key="15">
    <source>
        <dbReference type="PROSITE" id="PS50902"/>
    </source>
</evidence>
<dbReference type="InterPro" id="IPR045854">
    <property type="entry name" value="NO2/SO3_Rdtase_4Fe4S_sf"/>
</dbReference>
<dbReference type="Pfam" id="PF03460">
    <property type="entry name" value="NIR_SIR_ferr"/>
    <property type="match status" value="2"/>
</dbReference>
<dbReference type="PANTHER" id="PTHR11493:SF47">
    <property type="entry name" value="SULFITE REDUCTASE [NADPH] SUBUNIT BETA"/>
    <property type="match status" value="1"/>
</dbReference>
<comment type="cofactor">
    <cofactor evidence="1">
        <name>siroheme</name>
        <dbReference type="ChEBI" id="CHEBI:60052"/>
    </cofactor>
</comment>
<dbReference type="PROSITE" id="PS50902">
    <property type="entry name" value="FLAVODOXIN_LIKE"/>
    <property type="match status" value="1"/>
</dbReference>
<evidence type="ECO:0000256" key="8">
    <source>
        <dbReference type="ARBA" id="ARBA00022723"/>
    </source>
</evidence>
<evidence type="ECO:0000256" key="9">
    <source>
        <dbReference type="ARBA" id="ARBA00022857"/>
    </source>
</evidence>
<evidence type="ECO:0000256" key="5">
    <source>
        <dbReference type="ARBA" id="ARBA00012604"/>
    </source>
</evidence>
<dbReference type="InterPro" id="IPR006067">
    <property type="entry name" value="NO2/SO3_Rdtase_4Fe4S_dom"/>
</dbReference>
<proteinExistence type="inferred from homology"/>
<keyword evidence="12" id="KW-0411">Iron-sulfur</keyword>
<dbReference type="Pfam" id="PF01077">
    <property type="entry name" value="NIR_SIR"/>
    <property type="match status" value="1"/>
</dbReference>